<dbReference type="Proteomes" id="UP000053039">
    <property type="component" value="Unassembled WGS sequence"/>
</dbReference>
<accession>A0A101NCF6</accession>
<protein>
    <submittedName>
        <fullName evidence="1">Uncharacterized protein</fullName>
    </submittedName>
</protein>
<proteinExistence type="predicted"/>
<evidence type="ECO:0000313" key="1">
    <source>
        <dbReference type="EMBL" id="KUM90641.1"/>
    </source>
</evidence>
<dbReference type="EMBL" id="LMWM01000003">
    <property type="protein sequence ID" value="KUM90641.1"/>
    <property type="molecule type" value="Genomic_DNA"/>
</dbReference>
<organism evidence="1 2">
    <name type="scientific">Streptomyces pseudovenezuelae</name>
    <dbReference type="NCBI Taxonomy" id="67350"/>
    <lineage>
        <taxon>Bacteria</taxon>
        <taxon>Bacillati</taxon>
        <taxon>Actinomycetota</taxon>
        <taxon>Actinomycetes</taxon>
        <taxon>Kitasatosporales</taxon>
        <taxon>Streptomycetaceae</taxon>
        <taxon>Streptomyces</taxon>
        <taxon>Streptomyces aurantiacus group</taxon>
    </lineage>
</organism>
<sequence length="66" mass="7365">MLWASVRSDELNISTQTWKDRLAELLVGEAGVVILVPADATSNGQHVIVWLSLVTYIHTMAWTPYP</sequence>
<name>A0A101NCF6_9ACTN</name>
<comment type="caution">
    <text evidence="1">The sequence shown here is derived from an EMBL/GenBank/DDBJ whole genome shotgun (WGS) entry which is preliminary data.</text>
</comment>
<evidence type="ECO:0000313" key="2">
    <source>
        <dbReference type="Proteomes" id="UP000053039"/>
    </source>
</evidence>
<dbReference type="AlphaFoldDB" id="A0A101NCF6"/>
<gene>
    <name evidence="1" type="ORF">AQI94_02240</name>
</gene>
<reference evidence="1 2" key="1">
    <citation type="submission" date="2015-10" db="EMBL/GenBank/DDBJ databases">
        <title>Draft genome sequence of Streptomyces pseudovenezuelae DSM 40212, type strain for the species Streptomyces pseudovenezuelae.</title>
        <authorList>
            <person name="Ruckert C."/>
            <person name="Winkler A."/>
            <person name="Kalinowski J."/>
            <person name="Kampfer P."/>
            <person name="Glaeser S."/>
        </authorList>
    </citation>
    <scope>NUCLEOTIDE SEQUENCE [LARGE SCALE GENOMIC DNA]</scope>
    <source>
        <strain evidence="1 2">DSM 40212</strain>
    </source>
</reference>